<keyword evidence="4" id="KW-1133">Transmembrane helix</keyword>
<dbReference type="AlphaFoldDB" id="A0A066YWU6"/>
<keyword evidence="1" id="KW-0732">Signal</keyword>
<keyword evidence="7" id="KW-1185">Reference proteome</keyword>
<dbReference type="InterPro" id="IPR014755">
    <property type="entry name" value="Cu-Rt/internalin_Ig-like"/>
</dbReference>
<proteinExistence type="predicted"/>
<feature type="transmembrane region" description="Helical" evidence="4">
    <location>
        <begin position="168"/>
        <end position="189"/>
    </location>
</feature>
<evidence type="ECO:0000313" key="7">
    <source>
        <dbReference type="Proteomes" id="UP000027178"/>
    </source>
</evidence>
<dbReference type="PATRIC" id="fig|1348663.4.peg.5725"/>
<accession>A0A066YWU6</accession>
<keyword evidence="4" id="KW-0812">Transmembrane</keyword>
<protein>
    <recommendedName>
        <fullName evidence="5">CopC domain-containing protein</fullName>
    </recommendedName>
</protein>
<dbReference type="SUPFAM" id="SSF81296">
    <property type="entry name" value="E set domains"/>
    <property type="match status" value="1"/>
</dbReference>
<dbReference type="Proteomes" id="UP000027178">
    <property type="component" value="Unassembled WGS sequence"/>
</dbReference>
<evidence type="ECO:0000259" key="5">
    <source>
        <dbReference type="Pfam" id="PF04234"/>
    </source>
</evidence>
<dbReference type="GO" id="GO:0046688">
    <property type="term" value="P:response to copper ion"/>
    <property type="evidence" value="ECO:0007669"/>
    <property type="project" value="InterPro"/>
</dbReference>
<reference evidence="6 7" key="1">
    <citation type="submission" date="2014-05" db="EMBL/GenBank/DDBJ databases">
        <title>Draft Genome Sequence of Kitasatospora cheerisanensis KCTC 2395.</title>
        <authorList>
            <person name="Nam D.H."/>
        </authorList>
    </citation>
    <scope>NUCLEOTIDE SEQUENCE [LARGE SCALE GENOMIC DNA]</scope>
    <source>
        <strain evidence="6 7">KCTC 2395</strain>
    </source>
</reference>
<dbReference type="InterPro" id="IPR007348">
    <property type="entry name" value="CopC_dom"/>
</dbReference>
<dbReference type="InterPro" id="IPR014756">
    <property type="entry name" value="Ig_E-set"/>
</dbReference>
<organism evidence="6 7">
    <name type="scientific">Kitasatospora cheerisanensis KCTC 2395</name>
    <dbReference type="NCBI Taxonomy" id="1348663"/>
    <lineage>
        <taxon>Bacteria</taxon>
        <taxon>Bacillati</taxon>
        <taxon>Actinomycetota</taxon>
        <taxon>Actinomycetes</taxon>
        <taxon>Kitasatosporales</taxon>
        <taxon>Streptomycetaceae</taxon>
        <taxon>Kitasatospora</taxon>
    </lineage>
</organism>
<feature type="region of interest" description="Disordered" evidence="3">
    <location>
        <begin position="140"/>
        <end position="159"/>
    </location>
</feature>
<evidence type="ECO:0000313" key="6">
    <source>
        <dbReference type="EMBL" id="KDN82410.1"/>
    </source>
</evidence>
<dbReference type="eggNOG" id="COG2372">
    <property type="taxonomic scope" value="Bacteria"/>
</dbReference>
<sequence>MPARGAPPRGRGGGVSATGSPRSFQRAVLLGTGVAVLLLAGLLLVSARQPVRLAGITPADGSALDQAPQEVALSFTGDDFRPGSVYLQVNGPDGTPVTDGPPRLDGRRLVSPVRIDARGSYRVVYRLVLDGGREVAGTTGFDVGPSARPAAAPANEEADTHNHAIDGAWNLLLLVVDAVLLPGAVLLMLRGPRLRRARARS</sequence>
<dbReference type="GO" id="GO:0042597">
    <property type="term" value="C:periplasmic space"/>
    <property type="evidence" value="ECO:0007669"/>
    <property type="project" value="InterPro"/>
</dbReference>
<feature type="region of interest" description="Disordered" evidence="3">
    <location>
        <begin position="1"/>
        <end position="20"/>
    </location>
</feature>
<dbReference type="Gene3D" id="2.60.40.1220">
    <property type="match status" value="1"/>
</dbReference>
<evidence type="ECO:0000256" key="3">
    <source>
        <dbReference type="SAM" id="MobiDB-lite"/>
    </source>
</evidence>
<comment type="caution">
    <text evidence="6">The sequence shown here is derived from an EMBL/GenBank/DDBJ whole genome shotgun (WGS) entry which is preliminary data.</text>
</comment>
<evidence type="ECO:0000256" key="2">
    <source>
        <dbReference type="ARBA" id="ARBA00023008"/>
    </source>
</evidence>
<evidence type="ECO:0000256" key="1">
    <source>
        <dbReference type="ARBA" id="ARBA00022729"/>
    </source>
</evidence>
<dbReference type="EMBL" id="JNBY01000112">
    <property type="protein sequence ID" value="KDN82410.1"/>
    <property type="molecule type" value="Genomic_DNA"/>
</dbReference>
<dbReference type="Pfam" id="PF04234">
    <property type="entry name" value="CopC"/>
    <property type="match status" value="1"/>
</dbReference>
<name>A0A066YWU6_9ACTN</name>
<keyword evidence="4" id="KW-0472">Membrane</keyword>
<feature type="transmembrane region" description="Helical" evidence="4">
    <location>
        <begin position="27"/>
        <end position="47"/>
    </location>
</feature>
<keyword evidence="2" id="KW-0186">Copper</keyword>
<gene>
    <name evidence="6" type="ORF">KCH_59170</name>
</gene>
<evidence type="ECO:0000256" key="4">
    <source>
        <dbReference type="SAM" id="Phobius"/>
    </source>
</evidence>
<dbReference type="GO" id="GO:0005507">
    <property type="term" value="F:copper ion binding"/>
    <property type="evidence" value="ECO:0007669"/>
    <property type="project" value="InterPro"/>
</dbReference>
<dbReference type="HOGENOM" id="CLU_1358911_0_0_11"/>
<feature type="domain" description="CopC" evidence="5">
    <location>
        <begin position="53"/>
        <end position="143"/>
    </location>
</feature>